<dbReference type="CDD" id="cd01714">
    <property type="entry name" value="ETF_beta"/>
    <property type="match status" value="1"/>
</dbReference>
<name>A0A835XN83_9CHLO</name>
<evidence type="ECO:0000313" key="8">
    <source>
        <dbReference type="EMBL" id="KAG2484040.1"/>
    </source>
</evidence>
<comment type="similarity">
    <text evidence="2 5">Belongs to the ETF beta-subunit/FixA family.</text>
</comment>
<feature type="compositionally biased region" description="Low complexity" evidence="6">
    <location>
        <begin position="97"/>
        <end position="115"/>
    </location>
</feature>
<gene>
    <name evidence="8" type="ORF">HYH03_017130</name>
</gene>
<sequence length="282" mass="29096">MKVLVGIKRVIDYAVPVRVKADKSGVEALLPKLSMNPFCEIALEEAVRLKEKGIASEVVAVSLGPTHFQDTLRTALAMGADRALLVAPPAPPPPAPGSAAAASPPSDPAAAASSPDALPSPLGVARVLAAVAGREGAGLVLLGKQAIDGDCNQTGQMLAGLLGWPQATFASKLEGAKGGSSVRVTREVDGGLEVLSLSLPAVVTADLRLNTPRFVTLPAMMKAKKKPIEALTLAQLGLDPSRDMEPQLATLRVDEPPSRAAGRKVGSVADLVRALREEARVL</sequence>
<dbReference type="OrthoDB" id="276685at2759"/>
<organism evidence="8 9">
    <name type="scientific">Edaphochlamys debaryana</name>
    <dbReference type="NCBI Taxonomy" id="47281"/>
    <lineage>
        <taxon>Eukaryota</taxon>
        <taxon>Viridiplantae</taxon>
        <taxon>Chlorophyta</taxon>
        <taxon>core chlorophytes</taxon>
        <taxon>Chlorophyceae</taxon>
        <taxon>CS clade</taxon>
        <taxon>Chlamydomonadales</taxon>
        <taxon>Chlamydomonadales incertae sedis</taxon>
        <taxon>Edaphochlamys</taxon>
    </lineage>
</organism>
<dbReference type="InterPro" id="IPR000049">
    <property type="entry name" value="ET-Flavoprotein_bsu_CS"/>
</dbReference>
<dbReference type="InterPro" id="IPR012255">
    <property type="entry name" value="ETF_b"/>
</dbReference>
<comment type="subunit">
    <text evidence="5">Heterodimer of an alpha and a beta subunit.</text>
</comment>
<evidence type="ECO:0000256" key="4">
    <source>
        <dbReference type="ARBA" id="ARBA00022982"/>
    </source>
</evidence>
<evidence type="ECO:0000256" key="1">
    <source>
        <dbReference type="ARBA" id="ARBA00004305"/>
    </source>
</evidence>
<protein>
    <recommendedName>
        <fullName evidence="5">Electron transfer flavoprotein subunit beta</fullName>
        <shortName evidence="5">Beta-ETF</shortName>
    </recommendedName>
</protein>
<dbReference type="SUPFAM" id="SSF52402">
    <property type="entry name" value="Adenine nucleotide alpha hydrolases-like"/>
    <property type="match status" value="1"/>
</dbReference>
<reference evidence="8" key="1">
    <citation type="journal article" date="2020" name="bioRxiv">
        <title>Comparative genomics of Chlamydomonas.</title>
        <authorList>
            <person name="Craig R.J."/>
            <person name="Hasan A.R."/>
            <person name="Ness R.W."/>
            <person name="Keightley P.D."/>
        </authorList>
    </citation>
    <scope>NUCLEOTIDE SEQUENCE</scope>
    <source>
        <strain evidence="8">CCAP 11/70</strain>
    </source>
</reference>
<dbReference type="Proteomes" id="UP000612055">
    <property type="component" value="Unassembled WGS sequence"/>
</dbReference>
<dbReference type="PIRSF" id="PIRSF000090">
    <property type="entry name" value="Beta-ETF"/>
    <property type="match status" value="1"/>
</dbReference>
<dbReference type="PANTHER" id="PTHR21294">
    <property type="entry name" value="ELECTRON TRANSFER FLAVOPROTEIN BETA-SUBUNIT"/>
    <property type="match status" value="1"/>
</dbReference>
<dbReference type="Pfam" id="PF01012">
    <property type="entry name" value="ETF"/>
    <property type="match status" value="2"/>
</dbReference>
<comment type="subcellular location">
    <subcellularLocation>
        <location evidence="1 5">Mitochondrion matrix</location>
    </subcellularLocation>
</comment>
<evidence type="ECO:0000259" key="7">
    <source>
        <dbReference type="SMART" id="SM00893"/>
    </source>
</evidence>
<evidence type="ECO:0000256" key="5">
    <source>
        <dbReference type="PIRNR" id="PIRNR000090"/>
    </source>
</evidence>
<dbReference type="InterPro" id="IPR014730">
    <property type="entry name" value="ETF_a/b_N"/>
</dbReference>
<dbReference type="PANTHER" id="PTHR21294:SF8">
    <property type="entry name" value="ELECTRON TRANSFER FLAVOPROTEIN SUBUNIT BETA"/>
    <property type="match status" value="1"/>
</dbReference>
<evidence type="ECO:0000256" key="2">
    <source>
        <dbReference type="ARBA" id="ARBA00007557"/>
    </source>
</evidence>
<dbReference type="PROSITE" id="PS01065">
    <property type="entry name" value="ETF_BETA"/>
    <property type="match status" value="1"/>
</dbReference>
<dbReference type="InterPro" id="IPR033948">
    <property type="entry name" value="ETF_beta_N"/>
</dbReference>
<accession>A0A835XN83</accession>
<dbReference type="EMBL" id="JAEHOE010000159">
    <property type="protein sequence ID" value="KAG2484040.1"/>
    <property type="molecule type" value="Genomic_DNA"/>
</dbReference>
<evidence type="ECO:0000256" key="6">
    <source>
        <dbReference type="SAM" id="MobiDB-lite"/>
    </source>
</evidence>
<feature type="region of interest" description="Disordered" evidence="6">
    <location>
        <begin position="87"/>
        <end position="115"/>
    </location>
</feature>
<comment type="caution">
    <text evidence="8">The sequence shown here is derived from an EMBL/GenBank/DDBJ whole genome shotgun (WGS) entry which is preliminary data.</text>
</comment>
<keyword evidence="4 5" id="KW-0249">Electron transport</keyword>
<keyword evidence="9" id="KW-1185">Reference proteome</keyword>
<dbReference type="GO" id="GO:0009063">
    <property type="term" value="P:amino acid catabolic process"/>
    <property type="evidence" value="ECO:0007669"/>
    <property type="project" value="TreeGrafter"/>
</dbReference>
<feature type="domain" description="Electron transfer flavoprotein alpha/beta-subunit N-terminal" evidence="7">
    <location>
        <begin position="23"/>
        <end position="240"/>
    </location>
</feature>
<dbReference type="Gene3D" id="3.40.50.620">
    <property type="entry name" value="HUPs"/>
    <property type="match status" value="1"/>
</dbReference>
<dbReference type="GO" id="GO:0005759">
    <property type="term" value="C:mitochondrial matrix"/>
    <property type="evidence" value="ECO:0007669"/>
    <property type="project" value="UniProtKB-SubCell"/>
</dbReference>
<dbReference type="SMART" id="SM00893">
    <property type="entry name" value="ETF"/>
    <property type="match status" value="1"/>
</dbReference>
<proteinExistence type="inferred from homology"/>
<evidence type="ECO:0000256" key="3">
    <source>
        <dbReference type="ARBA" id="ARBA00022448"/>
    </source>
</evidence>
<keyword evidence="5" id="KW-0496">Mitochondrion</keyword>
<dbReference type="GO" id="GO:0033539">
    <property type="term" value="P:fatty acid beta-oxidation using acyl-CoA dehydrogenase"/>
    <property type="evidence" value="ECO:0007669"/>
    <property type="project" value="TreeGrafter"/>
</dbReference>
<keyword evidence="3 5" id="KW-0813">Transport</keyword>
<dbReference type="InterPro" id="IPR014729">
    <property type="entry name" value="Rossmann-like_a/b/a_fold"/>
</dbReference>
<evidence type="ECO:0000313" key="9">
    <source>
        <dbReference type="Proteomes" id="UP000612055"/>
    </source>
</evidence>
<dbReference type="AlphaFoldDB" id="A0A835XN83"/>
<dbReference type="GO" id="GO:0009055">
    <property type="term" value="F:electron transfer activity"/>
    <property type="evidence" value="ECO:0007669"/>
    <property type="project" value="InterPro"/>
</dbReference>
<comment type="function">
    <text evidence="5">The electron transfer flavoprotein serves as a specific electron acceptor for several dehydrogenases, including five acyl-CoA dehydrogenases, glutaryl-CoA and sarcosine dehydrogenase. It transfers the electrons to the main mitochondrial respiratory chain via ETF-ubiquinone oxidoreductase (ETF dehydrogenase).</text>
</comment>